<dbReference type="GO" id="GO:0005886">
    <property type="term" value="C:plasma membrane"/>
    <property type="evidence" value="ECO:0007669"/>
    <property type="project" value="UniProtKB-SubCell"/>
</dbReference>
<feature type="transmembrane region" description="Helical" evidence="7">
    <location>
        <begin position="159"/>
        <end position="179"/>
    </location>
</feature>
<evidence type="ECO:0000256" key="3">
    <source>
        <dbReference type="ARBA" id="ARBA00022475"/>
    </source>
</evidence>
<feature type="transmembrane region" description="Helical" evidence="7">
    <location>
        <begin position="78"/>
        <end position="97"/>
    </location>
</feature>
<dbReference type="OrthoDB" id="9810818at2"/>
<dbReference type="Proteomes" id="UP000061227">
    <property type="component" value="Unassembled WGS sequence"/>
</dbReference>
<evidence type="ECO:0000256" key="4">
    <source>
        <dbReference type="ARBA" id="ARBA00022692"/>
    </source>
</evidence>
<feature type="transmembrane region" description="Helical" evidence="7">
    <location>
        <begin position="191"/>
        <end position="209"/>
    </location>
</feature>
<dbReference type="Pfam" id="PF00892">
    <property type="entry name" value="EamA"/>
    <property type="match status" value="2"/>
</dbReference>
<evidence type="ECO:0000313" key="9">
    <source>
        <dbReference type="EMBL" id="GAP03394.1"/>
    </source>
</evidence>
<dbReference type="Gene3D" id="1.10.3730.20">
    <property type="match status" value="1"/>
</dbReference>
<dbReference type="InterPro" id="IPR000620">
    <property type="entry name" value="EamA_dom"/>
</dbReference>
<organism evidence="9 10">
    <name type="scientific">Fructobacillus pseudoficulneus</name>
    <dbReference type="NCBI Taxonomy" id="220714"/>
    <lineage>
        <taxon>Bacteria</taxon>
        <taxon>Bacillati</taxon>
        <taxon>Bacillota</taxon>
        <taxon>Bacilli</taxon>
        <taxon>Lactobacillales</taxon>
        <taxon>Lactobacillaceae</taxon>
        <taxon>Fructobacillus</taxon>
    </lineage>
</organism>
<dbReference type="EMBL" id="DF968069">
    <property type="protein sequence ID" value="GAP03394.1"/>
    <property type="molecule type" value="Genomic_DNA"/>
</dbReference>
<dbReference type="InterPro" id="IPR037185">
    <property type="entry name" value="EmrE-like"/>
</dbReference>
<evidence type="ECO:0000256" key="6">
    <source>
        <dbReference type="ARBA" id="ARBA00023136"/>
    </source>
</evidence>
<keyword evidence="6 7" id="KW-0472">Membrane</keyword>
<dbReference type="RefSeq" id="WP_059379133.1">
    <property type="nucleotide sequence ID" value="NZ_DF968069.1"/>
</dbReference>
<keyword evidence="10" id="KW-1185">Reference proteome</keyword>
<gene>
    <name evidence="9" type="ORF">FPFC_070100</name>
</gene>
<dbReference type="STRING" id="220714.SAMN05660469_1355"/>
<dbReference type="PANTHER" id="PTHR32322">
    <property type="entry name" value="INNER MEMBRANE TRANSPORTER"/>
    <property type="match status" value="1"/>
</dbReference>
<feature type="transmembrane region" description="Helical" evidence="7">
    <location>
        <begin position="103"/>
        <end position="123"/>
    </location>
</feature>
<dbReference type="AlphaFoldDB" id="A0A3F3GXI0"/>
<reference evidence="9 10" key="1">
    <citation type="journal article" date="2015" name="BMC Genomics">
        <title>Comparative genomics of Fructobacillus spp. and Leuconostoc spp. reveals niche-specific evolution of Fructobacillus spp.</title>
        <authorList>
            <person name="Endo A."/>
            <person name="Tanizawa Y."/>
            <person name="Tanaka N."/>
            <person name="Maeno S."/>
            <person name="Kumar H."/>
            <person name="Shiwa Y."/>
            <person name="Okada S."/>
            <person name="Yoshikawa H."/>
            <person name="Dicks L."/>
            <person name="Nakagawa J."/>
            <person name="Arita M."/>
        </authorList>
    </citation>
    <scope>NUCLEOTIDE SEQUENCE [LARGE SCALE GENOMIC DNA]</scope>
    <source>
        <strain evidence="9 10">DSM 15468</strain>
    </source>
</reference>
<feature type="transmembrane region" description="Helical" evidence="7">
    <location>
        <begin position="221"/>
        <end position="240"/>
    </location>
</feature>
<evidence type="ECO:0000256" key="1">
    <source>
        <dbReference type="ARBA" id="ARBA00004651"/>
    </source>
</evidence>
<comment type="subcellular location">
    <subcellularLocation>
        <location evidence="1">Cell membrane</location>
        <topology evidence="1">Multi-pass membrane protein</topology>
    </subcellularLocation>
</comment>
<feature type="transmembrane region" description="Helical" evidence="7">
    <location>
        <begin position="252"/>
        <end position="270"/>
    </location>
</feature>
<feature type="domain" description="EamA" evidence="8">
    <location>
        <begin position="8"/>
        <end position="148"/>
    </location>
</feature>
<proteinExistence type="inferred from homology"/>
<name>A0A3F3GXI0_9LACO</name>
<evidence type="ECO:0000256" key="2">
    <source>
        <dbReference type="ARBA" id="ARBA00007362"/>
    </source>
</evidence>
<evidence type="ECO:0000256" key="7">
    <source>
        <dbReference type="SAM" id="Phobius"/>
    </source>
</evidence>
<evidence type="ECO:0000313" key="10">
    <source>
        <dbReference type="Proteomes" id="UP000061227"/>
    </source>
</evidence>
<accession>A0A3F3GXI0</accession>
<protein>
    <submittedName>
        <fullName evidence="9">Permease of the drug/metabolite transporter superfamily</fullName>
    </submittedName>
</protein>
<keyword evidence="3" id="KW-1003">Cell membrane</keyword>
<dbReference type="InterPro" id="IPR050638">
    <property type="entry name" value="AA-Vitamin_Transporters"/>
</dbReference>
<evidence type="ECO:0000256" key="5">
    <source>
        <dbReference type="ARBA" id="ARBA00022989"/>
    </source>
</evidence>
<keyword evidence="4 7" id="KW-0812">Transmembrane</keyword>
<evidence type="ECO:0000259" key="8">
    <source>
        <dbReference type="Pfam" id="PF00892"/>
    </source>
</evidence>
<sequence>MQFKNTRKGILFVVIGCIFWGGSGTVAEYTFSHSAIPALWLVGIRLFFAGLLLLLWFGITKGAKEVFSIWGDRRSATLIILFAFLGMLPSQLSYFMAIRFGNAPTATVLQFLGPIFIILYLTVAQHRWPSRTDSISVLIALLGTALLVTGGDFTRLSLAPLALFWGIAAGLGQASYTLLPRLLLDRFDGRLVVGWAMLLGSLPFWPYLLTKKVGHLTTASTLSVGFIVIFGTMLAYLFYINSLNYIEPTVTGMLSSVEPLTATFLSVVFLKTDFSAVQFIGGLLVISTVFLQALPQKAEKAL</sequence>
<keyword evidence="5 7" id="KW-1133">Transmembrane helix</keyword>
<feature type="transmembrane region" description="Helical" evidence="7">
    <location>
        <begin position="276"/>
        <end position="294"/>
    </location>
</feature>
<dbReference type="SUPFAM" id="SSF103481">
    <property type="entry name" value="Multidrug resistance efflux transporter EmrE"/>
    <property type="match status" value="2"/>
</dbReference>
<feature type="transmembrane region" description="Helical" evidence="7">
    <location>
        <begin position="37"/>
        <end position="57"/>
    </location>
</feature>
<feature type="domain" description="EamA" evidence="8">
    <location>
        <begin position="162"/>
        <end position="291"/>
    </location>
</feature>
<feature type="transmembrane region" description="Helical" evidence="7">
    <location>
        <begin position="135"/>
        <end position="153"/>
    </location>
</feature>
<comment type="similarity">
    <text evidence="2">Belongs to the EamA transporter family.</text>
</comment>
<dbReference type="PANTHER" id="PTHR32322:SF18">
    <property type="entry name" value="S-ADENOSYLMETHIONINE_S-ADENOSYLHOMOCYSTEINE TRANSPORTER"/>
    <property type="match status" value="1"/>
</dbReference>